<dbReference type="AlphaFoldDB" id="S9W782"/>
<dbReference type="PANTHER" id="PTHR11740:SF0">
    <property type="entry name" value="CASEIN KINASE II SUBUNIT BETA"/>
    <property type="match status" value="1"/>
</dbReference>
<feature type="compositionally biased region" description="Low complexity" evidence="3">
    <location>
        <begin position="239"/>
        <end position="251"/>
    </location>
</feature>
<dbReference type="GO" id="GO:0016301">
    <property type="term" value="F:kinase activity"/>
    <property type="evidence" value="ECO:0007669"/>
    <property type="project" value="UniProtKB-KW"/>
</dbReference>
<comment type="caution">
    <text evidence="4">The sequence shown here is derived from an EMBL/GenBank/DDBJ whole genome shotgun (WGS) entry which is preliminary data.</text>
</comment>
<dbReference type="PROSITE" id="PS01101">
    <property type="entry name" value="CK2_BETA"/>
    <property type="match status" value="1"/>
</dbReference>
<accession>S9W782</accession>
<evidence type="ECO:0000256" key="3">
    <source>
        <dbReference type="SAM" id="MobiDB-lite"/>
    </source>
</evidence>
<feature type="region of interest" description="Disordered" evidence="3">
    <location>
        <begin position="236"/>
        <end position="270"/>
    </location>
</feature>
<comment type="subunit">
    <text evidence="2">Tetramer of two alpha and two beta subunits.</text>
</comment>
<sequence>MDDDFTADMEGYEVDSEENMVSWITWFCELRGNEFFCNVDREFIADDFNLTGLSSMVPFYHYALELILDTESLDSDRLTDEQKRLVESSAETLYGLIHTRFIVTSRGLKLMEEKLLNGDFGTCPRVFCGGQPVLPVGQSDVVRESSVKLFCPKCEDIFYPRSTRHKSLDGAFWGTTFPHLLLLQMRENGLTIPKPTQHYVPRIYGFRIRKADLAPPIENSSSAATNTNVGANRAIEGEATGAADNNANNGTSHEKAAHTEAINKATEQAK</sequence>
<name>S9W782_9TRYP</name>
<dbReference type="InterPro" id="IPR035991">
    <property type="entry name" value="Casein_kinase_II_beta-like"/>
</dbReference>
<dbReference type="Pfam" id="PF01214">
    <property type="entry name" value="CK_II_beta"/>
    <property type="match status" value="1"/>
</dbReference>
<dbReference type="GO" id="GO:0005956">
    <property type="term" value="C:protein kinase CK2 complex"/>
    <property type="evidence" value="ECO:0007669"/>
    <property type="project" value="UniProtKB-UniRule"/>
</dbReference>
<gene>
    <name evidence="4" type="ORF">STCU_03185</name>
</gene>
<dbReference type="Proteomes" id="UP000015354">
    <property type="component" value="Unassembled WGS sequence"/>
</dbReference>
<dbReference type="SMART" id="SM01085">
    <property type="entry name" value="CK_II_beta"/>
    <property type="match status" value="1"/>
</dbReference>
<keyword evidence="5" id="KW-1185">Reference proteome</keyword>
<dbReference type="FunFam" id="1.10.1820.10:FF:000011">
    <property type="entry name" value="Casein kinase II subunit beta"/>
    <property type="match status" value="1"/>
</dbReference>
<evidence type="ECO:0000256" key="2">
    <source>
        <dbReference type="RuleBase" id="RU361268"/>
    </source>
</evidence>
<evidence type="ECO:0000256" key="1">
    <source>
        <dbReference type="ARBA" id="ARBA00006941"/>
    </source>
</evidence>
<organism evidence="4 5">
    <name type="scientific">Strigomonas culicis</name>
    <dbReference type="NCBI Taxonomy" id="28005"/>
    <lineage>
        <taxon>Eukaryota</taxon>
        <taxon>Discoba</taxon>
        <taxon>Euglenozoa</taxon>
        <taxon>Kinetoplastea</taxon>
        <taxon>Metakinetoplastina</taxon>
        <taxon>Trypanosomatida</taxon>
        <taxon>Trypanosomatidae</taxon>
        <taxon>Strigomonadinae</taxon>
        <taxon>Strigomonas</taxon>
    </lineage>
</organism>
<dbReference type="GO" id="GO:0005737">
    <property type="term" value="C:cytoplasm"/>
    <property type="evidence" value="ECO:0007669"/>
    <property type="project" value="TreeGrafter"/>
</dbReference>
<dbReference type="Gene3D" id="2.20.25.20">
    <property type="match status" value="1"/>
</dbReference>
<dbReference type="OrthoDB" id="3971593at2759"/>
<evidence type="ECO:0000313" key="4">
    <source>
        <dbReference type="EMBL" id="EPY31840.1"/>
    </source>
</evidence>
<proteinExistence type="inferred from homology"/>
<dbReference type="FunFam" id="2.20.25.20:FF:000001">
    <property type="entry name" value="Casein kinase II subunit beta"/>
    <property type="match status" value="1"/>
</dbReference>
<dbReference type="InterPro" id="IPR000704">
    <property type="entry name" value="Casein_kinase_II_reg-sub"/>
</dbReference>
<evidence type="ECO:0000313" key="5">
    <source>
        <dbReference type="Proteomes" id="UP000015354"/>
    </source>
</evidence>
<dbReference type="InterPro" id="IPR016149">
    <property type="entry name" value="Casein_kin_II_reg-sub_N"/>
</dbReference>
<reference evidence="4 5" key="1">
    <citation type="journal article" date="2013" name="PLoS ONE">
        <title>Predicting the Proteins of Angomonas deanei, Strigomonas culicis and Their Respective Endosymbionts Reveals New Aspects of the Trypanosomatidae Family.</title>
        <authorList>
            <person name="Motta M.C."/>
            <person name="Martins A.C."/>
            <person name="de Souza S.S."/>
            <person name="Catta-Preta C.M."/>
            <person name="Silva R."/>
            <person name="Klein C.C."/>
            <person name="de Almeida L.G."/>
            <person name="de Lima Cunha O."/>
            <person name="Ciapina L.P."/>
            <person name="Brocchi M."/>
            <person name="Colabardini A.C."/>
            <person name="de Araujo Lima B."/>
            <person name="Machado C.R."/>
            <person name="de Almeida Soares C.M."/>
            <person name="Probst C.M."/>
            <person name="de Menezes C.B."/>
            <person name="Thompson C.E."/>
            <person name="Bartholomeu D.C."/>
            <person name="Gradia D.F."/>
            <person name="Pavoni D.P."/>
            <person name="Grisard E.C."/>
            <person name="Fantinatti-Garboggini F."/>
            <person name="Marchini F.K."/>
            <person name="Rodrigues-Luiz G.F."/>
            <person name="Wagner G."/>
            <person name="Goldman G.H."/>
            <person name="Fietto J.L."/>
            <person name="Elias M.C."/>
            <person name="Goldman M.H."/>
            <person name="Sagot M.F."/>
            <person name="Pereira M."/>
            <person name="Stoco P.H."/>
            <person name="de Mendonca-Neto R.P."/>
            <person name="Teixeira S.M."/>
            <person name="Maciel T.E."/>
            <person name="de Oliveira Mendes T.A."/>
            <person name="Urmenyi T.P."/>
            <person name="de Souza W."/>
            <person name="Schenkman S."/>
            <person name="de Vasconcelos A.T."/>
        </authorList>
    </citation>
    <scope>NUCLEOTIDE SEQUENCE [LARGE SCALE GENOMIC DNA]</scope>
</reference>
<dbReference type="PANTHER" id="PTHR11740">
    <property type="entry name" value="CASEIN KINASE II SUBUNIT BETA"/>
    <property type="match status" value="1"/>
</dbReference>
<dbReference type="PRINTS" id="PR00472">
    <property type="entry name" value="CASNKINASEII"/>
</dbReference>
<dbReference type="GO" id="GO:0019887">
    <property type="term" value="F:protein kinase regulator activity"/>
    <property type="evidence" value="ECO:0007669"/>
    <property type="project" value="InterPro"/>
</dbReference>
<keyword evidence="4" id="KW-0418">Kinase</keyword>
<protein>
    <recommendedName>
        <fullName evidence="2">Casein kinase II subunit beta</fullName>
        <shortName evidence="2">CK II beta</shortName>
    </recommendedName>
</protein>
<dbReference type="Gene3D" id="1.10.1820.10">
    <property type="entry name" value="protein kinase ck2 holoenzyme, chain C, domain 1"/>
    <property type="match status" value="1"/>
</dbReference>
<dbReference type="SUPFAM" id="SSF57798">
    <property type="entry name" value="Casein kinase II beta subunit"/>
    <property type="match status" value="1"/>
</dbReference>
<comment type="similarity">
    <text evidence="1 2">Belongs to the casein kinase 2 subunit beta family.</text>
</comment>
<keyword evidence="4" id="KW-0808">Transferase</keyword>
<dbReference type="EMBL" id="ATMH01003185">
    <property type="protein sequence ID" value="EPY31840.1"/>
    <property type="molecule type" value="Genomic_DNA"/>
</dbReference>